<protein>
    <submittedName>
        <fullName evidence="1">Uncharacterized protein</fullName>
    </submittedName>
</protein>
<accession>A0ACC3AF65</accession>
<proteinExistence type="predicted"/>
<name>A0ACC3AF65_9EURO</name>
<dbReference type="Proteomes" id="UP001172386">
    <property type="component" value="Unassembled WGS sequence"/>
</dbReference>
<keyword evidence="2" id="KW-1185">Reference proteome</keyword>
<comment type="caution">
    <text evidence="1">The sequence shown here is derived from an EMBL/GenBank/DDBJ whole genome shotgun (WGS) entry which is preliminary data.</text>
</comment>
<organism evidence="1 2">
    <name type="scientific">Neophaeococcomyces mojaviensis</name>
    <dbReference type="NCBI Taxonomy" id="3383035"/>
    <lineage>
        <taxon>Eukaryota</taxon>
        <taxon>Fungi</taxon>
        <taxon>Dikarya</taxon>
        <taxon>Ascomycota</taxon>
        <taxon>Pezizomycotina</taxon>
        <taxon>Eurotiomycetes</taxon>
        <taxon>Chaetothyriomycetidae</taxon>
        <taxon>Chaetothyriales</taxon>
        <taxon>Chaetothyriales incertae sedis</taxon>
        <taxon>Neophaeococcomyces</taxon>
    </lineage>
</organism>
<sequence length="915" mass="101575">MSFRAFVYIYILGGLTFLPLLLLAFLLFAYYTLPQPGSTHDAQKEDPAYLLRDGDEKVVLKTGTDDLAEKFHRKHESDVAAGYFAVCREYVPGGVNGKPPERLSPAGEVVAQESPSIYQNMYRSIFERVQKPSLEPQKDGGGKAVKRGSNVFYVVLRHGHLMLYDDVQQLEVRYVISLEYHDVDIYGGGEQIPEAELWIKRNAIRLRRKNVQLKDKSAPLPFFLFSENLSEKEDFYFAILNNMQKSIGDHAPKPQEFEVPHIITLVQRLHSSEEQLQTRWLNALLGRFFLAVYKTPELEALIRQKLTKKIARVKKPDFITKLALQKIDTGTGAPFFTNPRLRDLTVNGDCTVEADVEYSGSARVEIAATVRIDLGARLKAREVDIVLAATCKKLSGHILARFKPQPSNRIWVSFEKVPKVELKLEPIVSSRQITYGFILRSIESRILEVIAETVVLPFWDDIPFTHTEAESFRGGIWQKDVQQNQSTEIKDEEAEDEAEAGTGSSTPNHITKEERVMSMPVLTDSNRNTATAAAKKSMLSLRETMRNDGAKTPEKTSRQSTPRILRSSSFAGAAEPMVSPSHAPGDTRVMDMEATSKRDSMLKDLSSRSLGTSPESGVNTPPKDDHTSTTERNRTESFASHVSSSSARGSRRGSDAAETTVTGSIQSQKTNDSLNPDSKRSSLHGDGKGFARNFGTPEQREKTLASINAAKEAAQKWGWGVLARNRPKEPEARTPTEDSHKHDTLQPMGRGQPLPPPGQPLPKPSKPSVFSLPKRKPVPLPAGNTDTNANTPRGDITPSTSGSPPKKPPPLPDRKRRQSQMQNNEDEGQDEVMVVEAPAESPTTPPSPEGIDHEHLDEFFGHGEAKRAEQREISNPELSEQEELAVTNGSEPSRRAPPPLPKRPETGDGTEEENG</sequence>
<evidence type="ECO:0000313" key="1">
    <source>
        <dbReference type="EMBL" id="KAJ9661273.1"/>
    </source>
</evidence>
<evidence type="ECO:0000313" key="2">
    <source>
        <dbReference type="Proteomes" id="UP001172386"/>
    </source>
</evidence>
<gene>
    <name evidence="1" type="ORF">H2198_002016</name>
</gene>
<dbReference type="EMBL" id="JAPDRQ010000024">
    <property type="protein sequence ID" value="KAJ9661273.1"/>
    <property type="molecule type" value="Genomic_DNA"/>
</dbReference>
<reference evidence="1" key="1">
    <citation type="submission" date="2022-10" db="EMBL/GenBank/DDBJ databases">
        <title>Culturing micro-colonial fungi from biological soil crusts in the Mojave desert and describing Neophaeococcomyces mojavensis, and introducing the new genera and species Taxawa tesnikishii.</title>
        <authorList>
            <person name="Kurbessoian T."/>
            <person name="Stajich J.E."/>
        </authorList>
    </citation>
    <scope>NUCLEOTIDE SEQUENCE</scope>
    <source>
        <strain evidence="1">JES_112</strain>
    </source>
</reference>